<accession>A0A8K1CGW8</accession>
<proteinExistence type="predicted"/>
<dbReference type="InterPro" id="IPR043136">
    <property type="entry name" value="B30.2/SPRY_sf"/>
</dbReference>
<evidence type="ECO:0000313" key="1">
    <source>
        <dbReference type="EMBL" id="TMW62824.1"/>
    </source>
</evidence>
<sequence length="315" mass="36432">MTSTMRLFWVLMDSPLLLDFLEPKDVISALHASHERLLDQPAVLYQWIRTRLHPHWKVLPPTPPREYLHPRVLFQLLEQLHVMSTYEFSVRFDEERRAEKLRLTHFDDGSLCRTAAYGSIYANRHCVHDAVNYWEVRGITVGCYVGVAEEVDAEFFARTGFHFGQHFDLRPNVFLAKKVPACNLLPAIMYAQTGEITTGEFRGPRLPLPGGLRSMRATTISPDDSVGICVDLWQGQLLFFLNRVLQARIALDRRRRYVPVFTCQTYTSSLFLHLDATPPWDQIYDHAAFREEAQYLAIQPVKTHAQSHPGQARYH</sequence>
<dbReference type="Proteomes" id="UP000794436">
    <property type="component" value="Unassembled WGS sequence"/>
</dbReference>
<organism evidence="1 2">
    <name type="scientific">Pythium oligandrum</name>
    <name type="common">Mycoparasitic fungus</name>
    <dbReference type="NCBI Taxonomy" id="41045"/>
    <lineage>
        <taxon>Eukaryota</taxon>
        <taxon>Sar</taxon>
        <taxon>Stramenopiles</taxon>
        <taxon>Oomycota</taxon>
        <taxon>Peronosporomycetes</taxon>
        <taxon>Pythiales</taxon>
        <taxon>Pythiaceae</taxon>
        <taxon>Pythium</taxon>
    </lineage>
</organism>
<gene>
    <name evidence="1" type="ORF">Poli38472_005442</name>
</gene>
<keyword evidence="2" id="KW-1185">Reference proteome</keyword>
<dbReference type="AlphaFoldDB" id="A0A8K1CGW8"/>
<name>A0A8K1CGW8_PYTOL</name>
<reference evidence="1" key="1">
    <citation type="submission" date="2019-03" db="EMBL/GenBank/DDBJ databases">
        <title>Long read genome sequence of the mycoparasitic Pythium oligandrum ATCC 38472 isolated from sugarbeet rhizosphere.</title>
        <authorList>
            <person name="Gaulin E."/>
        </authorList>
    </citation>
    <scope>NUCLEOTIDE SEQUENCE</scope>
    <source>
        <strain evidence="1">ATCC 38472_TT</strain>
    </source>
</reference>
<dbReference type="Gene3D" id="2.60.120.920">
    <property type="match status" value="1"/>
</dbReference>
<evidence type="ECO:0000313" key="2">
    <source>
        <dbReference type="Proteomes" id="UP000794436"/>
    </source>
</evidence>
<dbReference type="EMBL" id="SPLM01000073">
    <property type="protein sequence ID" value="TMW62824.1"/>
    <property type="molecule type" value="Genomic_DNA"/>
</dbReference>
<protein>
    <submittedName>
        <fullName evidence="1">Uncharacterized protein</fullName>
    </submittedName>
</protein>
<dbReference type="OrthoDB" id="151185at2759"/>
<comment type="caution">
    <text evidence="1">The sequence shown here is derived from an EMBL/GenBank/DDBJ whole genome shotgun (WGS) entry which is preliminary data.</text>
</comment>